<keyword evidence="6" id="KW-0413">Isomerase</keyword>
<dbReference type="Pfam" id="PF00408">
    <property type="entry name" value="PGM_PMM_IV"/>
    <property type="match status" value="1"/>
</dbReference>
<dbReference type="InterPro" id="IPR005841">
    <property type="entry name" value="Alpha-D-phosphohexomutase_SF"/>
</dbReference>
<dbReference type="Proteomes" id="UP000194161">
    <property type="component" value="Chromosome"/>
</dbReference>
<dbReference type="PANTHER" id="PTHR43771">
    <property type="entry name" value="PHOSPHOMANNOMUTASE"/>
    <property type="match status" value="1"/>
</dbReference>
<feature type="domain" description="Alpha-D-phosphohexomutase alpha/beta/alpha" evidence="8">
    <location>
        <begin position="16"/>
        <end position="132"/>
    </location>
</feature>
<dbReference type="Pfam" id="PF02878">
    <property type="entry name" value="PGM_PMM_I"/>
    <property type="match status" value="1"/>
</dbReference>
<evidence type="ECO:0000313" key="12">
    <source>
        <dbReference type="Proteomes" id="UP000194161"/>
    </source>
</evidence>
<comment type="cofactor">
    <cofactor evidence="1">
        <name>Mg(2+)</name>
        <dbReference type="ChEBI" id="CHEBI:18420"/>
    </cofactor>
</comment>
<evidence type="ECO:0000259" key="7">
    <source>
        <dbReference type="Pfam" id="PF00408"/>
    </source>
</evidence>
<dbReference type="OrthoDB" id="9803322at2"/>
<evidence type="ECO:0000259" key="9">
    <source>
        <dbReference type="Pfam" id="PF02879"/>
    </source>
</evidence>
<dbReference type="InterPro" id="IPR016055">
    <property type="entry name" value="A-D-PHexomutase_a/b/a-I/II/III"/>
</dbReference>
<dbReference type="KEGG" id="bgm:CAL15_12375"/>
<evidence type="ECO:0000256" key="2">
    <source>
        <dbReference type="ARBA" id="ARBA00010231"/>
    </source>
</evidence>
<dbReference type="InterPro" id="IPR005845">
    <property type="entry name" value="A-D-PHexomutase_a/b/a-II"/>
</dbReference>
<evidence type="ECO:0000256" key="6">
    <source>
        <dbReference type="ARBA" id="ARBA00023235"/>
    </source>
</evidence>
<protein>
    <recommendedName>
        <fullName evidence="13">Phosphomannomutase/phosphoglucomutase</fullName>
    </recommendedName>
</protein>
<feature type="domain" description="Alpha-D-phosphohexomutase C-terminal" evidence="7">
    <location>
        <begin position="378"/>
        <end position="453"/>
    </location>
</feature>
<dbReference type="GO" id="GO:0005975">
    <property type="term" value="P:carbohydrate metabolic process"/>
    <property type="evidence" value="ECO:0007669"/>
    <property type="project" value="InterPro"/>
</dbReference>
<evidence type="ECO:0000259" key="8">
    <source>
        <dbReference type="Pfam" id="PF02878"/>
    </source>
</evidence>
<dbReference type="CDD" id="cd03089">
    <property type="entry name" value="PMM_PGM"/>
    <property type="match status" value="1"/>
</dbReference>
<dbReference type="GO" id="GO:0016868">
    <property type="term" value="F:intramolecular phosphotransferase activity"/>
    <property type="evidence" value="ECO:0007669"/>
    <property type="project" value="InterPro"/>
</dbReference>
<evidence type="ECO:0008006" key="13">
    <source>
        <dbReference type="Google" id="ProtNLM"/>
    </source>
</evidence>
<dbReference type="Gene3D" id="3.30.310.50">
    <property type="entry name" value="Alpha-D-phosphohexomutase, C-terminal domain"/>
    <property type="match status" value="1"/>
</dbReference>
<dbReference type="InterPro" id="IPR005843">
    <property type="entry name" value="A-D-PHexomutase_C"/>
</dbReference>
<dbReference type="Pfam" id="PF02879">
    <property type="entry name" value="PGM_PMM_II"/>
    <property type="match status" value="1"/>
</dbReference>
<evidence type="ECO:0000256" key="3">
    <source>
        <dbReference type="ARBA" id="ARBA00022553"/>
    </source>
</evidence>
<dbReference type="EMBL" id="CP021111">
    <property type="protein sequence ID" value="ARP95102.1"/>
    <property type="molecule type" value="Genomic_DNA"/>
</dbReference>
<dbReference type="InterPro" id="IPR005846">
    <property type="entry name" value="A-D-PHexomutase_a/b/a-III"/>
</dbReference>
<dbReference type="RefSeq" id="WP_086078866.1">
    <property type="nucleotide sequence ID" value="NZ_CP021111.1"/>
</dbReference>
<dbReference type="SUPFAM" id="SSF53738">
    <property type="entry name" value="Phosphoglucomutase, first 3 domains"/>
    <property type="match status" value="3"/>
</dbReference>
<dbReference type="InterPro" id="IPR036900">
    <property type="entry name" value="A-D-PHexomutase_C_sf"/>
</dbReference>
<dbReference type="PRINTS" id="PR00509">
    <property type="entry name" value="PGMPMM"/>
</dbReference>
<gene>
    <name evidence="11" type="ORF">CAL15_12375</name>
</gene>
<evidence type="ECO:0000313" key="11">
    <source>
        <dbReference type="EMBL" id="ARP95102.1"/>
    </source>
</evidence>
<proteinExistence type="inferred from homology"/>
<feature type="domain" description="Alpha-D-phosphohexomutase alpha/beta/alpha" evidence="9">
    <location>
        <begin position="174"/>
        <end position="257"/>
    </location>
</feature>
<evidence type="ECO:0000256" key="4">
    <source>
        <dbReference type="ARBA" id="ARBA00022723"/>
    </source>
</evidence>
<dbReference type="AlphaFoldDB" id="A0A1W6ZCX9"/>
<accession>A0A1W6ZCX9</accession>
<keyword evidence="5" id="KW-0460">Magnesium</keyword>
<evidence type="ECO:0000256" key="1">
    <source>
        <dbReference type="ARBA" id="ARBA00001946"/>
    </source>
</evidence>
<comment type="similarity">
    <text evidence="2">Belongs to the phosphohexose mutase family.</text>
</comment>
<dbReference type="InterPro" id="IPR005844">
    <property type="entry name" value="A-D-PHexomutase_a/b/a-I"/>
</dbReference>
<organism evidence="11 12">
    <name type="scientific">Bordetella genomosp. 13</name>
    <dbReference type="NCBI Taxonomy" id="463040"/>
    <lineage>
        <taxon>Bacteria</taxon>
        <taxon>Pseudomonadati</taxon>
        <taxon>Pseudomonadota</taxon>
        <taxon>Betaproteobacteria</taxon>
        <taxon>Burkholderiales</taxon>
        <taxon>Alcaligenaceae</taxon>
        <taxon>Bordetella</taxon>
    </lineage>
</organism>
<dbReference type="PANTHER" id="PTHR43771:SF2">
    <property type="entry name" value="PHOSPHOMANNOMUTASE_PHOSPHOGLUCOMUTASE"/>
    <property type="match status" value="1"/>
</dbReference>
<dbReference type="STRING" id="463040.CAL15_12375"/>
<keyword evidence="3" id="KW-0597">Phosphoprotein</keyword>
<dbReference type="Pfam" id="PF02880">
    <property type="entry name" value="PGM_PMM_III"/>
    <property type="match status" value="1"/>
</dbReference>
<evidence type="ECO:0000256" key="5">
    <source>
        <dbReference type="ARBA" id="ARBA00022842"/>
    </source>
</evidence>
<evidence type="ECO:0000259" key="10">
    <source>
        <dbReference type="Pfam" id="PF02880"/>
    </source>
</evidence>
<dbReference type="GO" id="GO:0046872">
    <property type="term" value="F:metal ion binding"/>
    <property type="evidence" value="ECO:0007669"/>
    <property type="project" value="UniProtKB-KW"/>
</dbReference>
<keyword evidence="12" id="KW-1185">Reference proteome</keyword>
<reference evidence="11 12" key="1">
    <citation type="submission" date="2017-05" db="EMBL/GenBank/DDBJ databases">
        <title>Complete and WGS of Bordetella genogroups.</title>
        <authorList>
            <person name="Spilker T."/>
            <person name="LiPuma J."/>
        </authorList>
    </citation>
    <scope>NUCLEOTIDE SEQUENCE [LARGE SCALE GENOMIC DNA]</scope>
    <source>
        <strain evidence="11 12">AU7206</strain>
    </source>
</reference>
<keyword evidence="4" id="KW-0479">Metal-binding</keyword>
<feature type="domain" description="Alpha-D-phosphohexomutase alpha/beta/alpha" evidence="10">
    <location>
        <begin position="264"/>
        <end position="370"/>
    </location>
</feature>
<sequence>MTTSDVPAPLEFAPAVFHEDEVRGRVGVEIDHRFAHAFGQAVGSRAMQSQCRAVVVGRDARLSSVELAAALQAGIRATGMDVIDIGMAATPMAWFAARLTETGAAVSVTGGHDDEGYNGFKVMLNGVVLGGPALRALLERAPPRRGGRHGTAGTRAQIDAARCYASRLAGDVHLARTMKVALDCGNGVAGMAAAEVLGEVGCELIERPEEVMGRTENGYHGEPNRLLALAAYLRYADCELGLWLDGDGDRIGVVSRSGVVIGADRLTLLLARDMLRHRAGARIIHDVGSSRNLSREIRERGGTPLMCRSGEVRIAGRMRESGALLSGELNGRIRFRDRWYGHSDGLYAAARLLEILSRSEDASATLDALPQACATPELRLEMKEGEPDRLVEAVRTQGAFRGARDVIHVEGLRVEYDDGFGLVRPSHSGSALVLRFEGDNGMALSRIQEDFRRQLLSASPELQLPF</sequence>
<dbReference type="SUPFAM" id="SSF55957">
    <property type="entry name" value="Phosphoglucomutase, C-terminal domain"/>
    <property type="match status" value="1"/>
</dbReference>
<dbReference type="Gene3D" id="3.40.120.10">
    <property type="entry name" value="Alpha-D-Glucose-1,6-Bisphosphate, subunit A, domain 3"/>
    <property type="match status" value="3"/>
</dbReference>
<name>A0A1W6ZCX9_9BORD</name>